<evidence type="ECO:0000313" key="2">
    <source>
        <dbReference type="EMBL" id="MBD8031045.1"/>
    </source>
</evidence>
<gene>
    <name evidence="2" type="ORF">H9627_12085</name>
</gene>
<name>A0A8I0HKV4_9CORY</name>
<dbReference type="PANTHER" id="PTHR46246:SF1">
    <property type="entry name" value="GUANOSINE-3',5'-BIS(DIPHOSPHATE) 3'-PYROPHOSPHOHYDROLASE MESH1"/>
    <property type="match status" value="1"/>
</dbReference>
<evidence type="ECO:0000313" key="3">
    <source>
        <dbReference type="Proteomes" id="UP000650224"/>
    </source>
</evidence>
<dbReference type="RefSeq" id="WP_191734289.1">
    <property type="nucleotide sequence ID" value="NZ_JACSPR010000010.1"/>
</dbReference>
<feature type="domain" description="HD" evidence="1">
    <location>
        <begin position="31"/>
        <end position="128"/>
    </location>
</feature>
<comment type="caution">
    <text evidence="2">The sequence shown here is derived from an EMBL/GenBank/DDBJ whole genome shotgun (WGS) entry which is preliminary data.</text>
</comment>
<accession>A0A8I0HKV4</accession>
<sequence>MNTLTPRLRRAITVASVAHRDHVRKGSGIPYITHLFSVMYLLGAVTDDEDVLIAGLLHDTLEDVPEHYSAEQMEADFGPRVLRLVRDLTKDDSLPRWRDRSEAYLAHLEHHADRDAVLISLADKTHNLMSIFDDHEVIGERLWDRFNSTKEENQWWYAQIHRVAVARVGHNQLTDQLGELVRRLHAL</sequence>
<reference evidence="2 3" key="1">
    <citation type="submission" date="2020-08" db="EMBL/GenBank/DDBJ databases">
        <title>A Genomic Blueprint of the Chicken Gut Microbiome.</title>
        <authorList>
            <person name="Gilroy R."/>
            <person name="Ravi A."/>
            <person name="Getino M."/>
            <person name="Pursley I."/>
            <person name="Horton D.L."/>
            <person name="Alikhan N.-F."/>
            <person name="Baker D."/>
            <person name="Gharbi K."/>
            <person name="Hall N."/>
            <person name="Watson M."/>
            <person name="Adriaenssens E.M."/>
            <person name="Foster-Nyarko E."/>
            <person name="Jarju S."/>
            <person name="Secka A."/>
            <person name="Antonio M."/>
            <person name="Oren A."/>
            <person name="Chaudhuri R."/>
            <person name="La Ragione R.M."/>
            <person name="Hildebrand F."/>
            <person name="Pallen M.J."/>
        </authorList>
    </citation>
    <scope>NUCLEOTIDE SEQUENCE [LARGE SCALE GENOMIC DNA]</scope>
    <source>
        <strain evidence="2 3">Sa1YVA5</strain>
    </source>
</reference>
<dbReference type="InterPro" id="IPR006674">
    <property type="entry name" value="HD_domain"/>
</dbReference>
<dbReference type="CDD" id="cd00077">
    <property type="entry name" value="HDc"/>
    <property type="match status" value="1"/>
</dbReference>
<dbReference type="Pfam" id="PF13328">
    <property type="entry name" value="HD_4"/>
    <property type="match status" value="1"/>
</dbReference>
<dbReference type="PANTHER" id="PTHR46246">
    <property type="entry name" value="GUANOSINE-3',5'-BIS(DIPHOSPHATE) 3'-PYROPHOSPHOHYDROLASE MESH1"/>
    <property type="match status" value="1"/>
</dbReference>
<keyword evidence="3" id="KW-1185">Reference proteome</keyword>
<dbReference type="SMART" id="SM00471">
    <property type="entry name" value="HDc"/>
    <property type="match status" value="1"/>
</dbReference>
<dbReference type="PROSITE" id="PS51831">
    <property type="entry name" value="HD"/>
    <property type="match status" value="1"/>
</dbReference>
<dbReference type="Gene3D" id="1.10.3210.10">
    <property type="entry name" value="Hypothetical protein af1432"/>
    <property type="match status" value="1"/>
</dbReference>
<dbReference type="GO" id="GO:0008893">
    <property type="term" value="F:guanosine-3',5'-bis(diphosphate) 3'-diphosphatase activity"/>
    <property type="evidence" value="ECO:0007669"/>
    <property type="project" value="TreeGrafter"/>
</dbReference>
<dbReference type="SUPFAM" id="SSF109604">
    <property type="entry name" value="HD-domain/PDEase-like"/>
    <property type="match status" value="1"/>
</dbReference>
<dbReference type="InterPro" id="IPR052194">
    <property type="entry name" value="MESH1"/>
</dbReference>
<proteinExistence type="predicted"/>
<dbReference type="InterPro" id="IPR003607">
    <property type="entry name" value="HD/PDEase_dom"/>
</dbReference>
<dbReference type="Proteomes" id="UP000650224">
    <property type="component" value="Unassembled WGS sequence"/>
</dbReference>
<organism evidence="2 3">
    <name type="scientific">Corynebacterium gallinarum</name>
    <dbReference type="NCBI Taxonomy" id="2762214"/>
    <lineage>
        <taxon>Bacteria</taxon>
        <taxon>Bacillati</taxon>
        <taxon>Actinomycetota</taxon>
        <taxon>Actinomycetes</taxon>
        <taxon>Mycobacteriales</taxon>
        <taxon>Corynebacteriaceae</taxon>
        <taxon>Corynebacterium</taxon>
    </lineage>
</organism>
<keyword evidence="2" id="KW-0378">Hydrolase</keyword>
<dbReference type="EMBL" id="JACSPR010000010">
    <property type="protein sequence ID" value="MBD8031045.1"/>
    <property type="molecule type" value="Genomic_DNA"/>
</dbReference>
<protein>
    <submittedName>
        <fullName evidence="2">Bifunctional (P)ppGpp synthetase/guanosine-3',5'-bis(Diphosphate) 3'-pyrophosphohydrolase</fullName>
    </submittedName>
</protein>
<dbReference type="AlphaFoldDB" id="A0A8I0HKV4"/>
<evidence type="ECO:0000259" key="1">
    <source>
        <dbReference type="PROSITE" id="PS51831"/>
    </source>
</evidence>